<evidence type="ECO:0000313" key="1">
    <source>
        <dbReference type="EMBL" id="JAH23988.1"/>
    </source>
</evidence>
<proteinExistence type="predicted"/>
<protein>
    <submittedName>
        <fullName evidence="1">Uncharacterized protein</fullName>
    </submittedName>
</protein>
<reference evidence="1" key="2">
    <citation type="journal article" date="2015" name="Fish Shellfish Immunol.">
        <title>Early steps in the European eel (Anguilla anguilla)-Vibrio vulnificus interaction in the gills: Role of the RtxA13 toxin.</title>
        <authorList>
            <person name="Callol A."/>
            <person name="Pajuelo D."/>
            <person name="Ebbesson L."/>
            <person name="Teles M."/>
            <person name="MacKenzie S."/>
            <person name="Amaro C."/>
        </authorList>
    </citation>
    <scope>NUCLEOTIDE SEQUENCE</scope>
</reference>
<organism evidence="1">
    <name type="scientific">Anguilla anguilla</name>
    <name type="common">European freshwater eel</name>
    <name type="synonym">Muraena anguilla</name>
    <dbReference type="NCBI Taxonomy" id="7936"/>
    <lineage>
        <taxon>Eukaryota</taxon>
        <taxon>Metazoa</taxon>
        <taxon>Chordata</taxon>
        <taxon>Craniata</taxon>
        <taxon>Vertebrata</taxon>
        <taxon>Euteleostomi</taxon>
        <taxon>Actinopterygii</taxon>
        <taxon>Neopterygii</taxon>
        <taxon>Teleostei</taxon>
        <taxon>Anguilliformes</taxon>
        <taxon>Anguillidae</taxon>
        <taxon>Anguilla</taxon>
    </lineage>
</organism>
<name>A0A0E9R6L2_ANGAN</name>
<dbReference type="EMBL" id="GBXM01084589">
    <property type="protein sequence ID" value="JAH23988.1"/>
    <property type="molecule type" value="Transcribed_RNA"/>
</dbReference>
<reference evidence="1" key="1">
    <citation type="submission" date="2014-11" db="EMBL/GenBank/DDBJ databases">
        <authorList>
            <person name="Amaro Gonzalez C."/>
        </authorList>
    </citation>
    <scope>NUCLEOTIDE SEQUENCE</scope>
</reference>
<sequence>MRQVICKIEIDSPLNSQSKPSAMVCLSCQGQAINHKPSSNNMYQTVALKPVL</sequence>
<accession>A0A0E9R6L2</accession>
<dbReference type="AlphaFoldDB" id="A0A0E9R6L2"/>